<keyword evidence="3" id="KW-1185">Reference proteome</keyword>
<organism evidence="2 3">
    <name type="scientific">Rhodanobacter aciditrophus</name>
    <dbReference type="NCBI Taxonomy" id="1623218"/>
    <lineage>
        <taxon>Bacteria</taxon>
        <taxon>Pseudomonadati</taxon>
        <taxon>Pseudomonadota</taxon>
        <taxon>Gammaproteobacteria</taxon>
        <taxon>Lysobacterales</taxon>
        <taxon>Rhodanobacteraceae</taxon>
        <taxon>Rhodanobacter</taxon>
    </lineage>
</organism>
<feature type="region of interest" description="Disordered" evidence="1">
    <location>
        <begin position="55"/>
        <end position="94"/>
    </location>
</feature>
<reference evidence="3" key="1">
    <citation type="journal article" date="2019" name="Int. J. Syst. Evol. Microbiol.">
        <title>The Global Catalogue of Microorganisms (GCM) 10K type strain sequencing project: providing services to taxonomists for standard genome sequencing and annotation.</title>
        <authorList>
            <consortium name="The Broad Institute Genomics Platform"/>
            <consortium name="The Broad Institute Genome Sequencing Center for Infectious Disease"/>
            <person name="Wu L."/>
            <person name="Ma J."/>
        </authorList>
    </citation>
    <scope>NUCLEOTIDE SEQUENCE [LARGE SCALE GENOMIC DNA]</scope>
    <source>
        <strain evidence="3">JCM 30774</strain>
    </source>
</reference>
<comment type="caution">
    <text evidence="2">The sequence shown here is derived from an EMBL/GenBank/DDBJ whole genome shotgun (WGS) entry which is preliminary data.</text>
</comment>
<proteinExistence type="predicted"/>
<evidence type="ECO:0000313" key="3">
    <source>
        <dbReference type="Proteomes" id="UP001597059"/>
    </source>
</evidence>
<dbReference type="InterPro" id="IPR028974">
    <property type="entry name" value="TSP_type-3_rpt"/>
</dbReference>
<dbReference type="Proteomes" id="UP001597059">
    <property type="component" value="Unassembled WGS sequence"/>
</dbReference>
<evidence type="ECO:0000313" key="2">
    <source>
        <dbReference type="EMBL" id="MFD1384791.1"/>
    </source>
</evidence>
<evidence type="ECO:0000256" key="1">
    <source>
        <dbReference type="SAM" id="MobiDB-lite"/>
    </source>
</evidence>
<accession>A0ABW4B6A9</accession>
<dbReference type="SUPFAM" id="SSF103647">
    <property type="entry name" value="TSP type-3 repeat"/>
    <property type="match status" value="1"/>
</dbReference>
<dbReference type="EMBL" id="JBHTMN010000018">
    <property type="protein sequence ID" value="MFD1384791.1"/>
    <property type="molecule type" value="Genomic_DNA"/>
</dbReference>
<name>A0ABW4B6A9_9GAMM</name>
<gene>
    <name evidence="2" type="ORF">ACFQ45_15595</name>
</gene>
<dbReference type="RefSeq" id="WP_377369347.1">
    <property type="nucleotide sequence ID" value="NZ_JBHTMN010000018.1"/>
</dbReference>
<protein>
    <submittedName>
        <fullName evidence="2">Uncharacterized protein</fullName>
    </submittedName>
</protein>
<sequence length="94" mass="10351">MSGRLLPILGGCVLLHLWTPVHASDLPYPESHNFSLKDSDFDGVLDAQDECPNTPIGIKVDKRGCPIEPESSQPNGQSKERDMSVLEIKVPNRL</sequence>